<sequence>MTTSLPVLINYWNVVRSYVGPRTKAAESLSGSLTTFLLRLSRISSPKVYKAVTRTVRVASTPPYSAVITVSPIVSGTIVSVGTFEVPRDVSFVFRISRRLGRHEVDARGRGESCGSTSNTR</sequence>
<accession>A0A3B0AHG2</accession>
<proteinExistence type="predicted"/>
<evidence type="ECO:0000313" key="2">
    <source>
        <dbReference type="Proteomes" id="UP000282311"/>
    </source>
</evidence>
<organism evidence="1 2">
    <name type="scientific">Paenibacillus ginsengarvi</name>
    <dbReference type="NCBI Taxonomy" id="400777"/>
    <lineage>
        <taxon>Bacteria</taxon>
        <taxon>Bacillati</taxon>
        <taxon>Bacillota</taxon>
        <taxon>Bacilli</taxon>
        <taxon>Bacillales</taxon>
        <taxon>Paenibacillaceae</taxon>
        <taxon>Paenibacillus</taxon>
    </lineage>
</organism>
<gene>
    <name evidence="1" type="ORF">D7M11_35905</name>
</gene>
<name>A0A3B0AHG2_9BACL</name>
<protein>
    <submittedName>
        <fullName evidence="1">Uncharacterized protein</fullName>
    </submittedName>
</protein>
<dbReference type="EMBL" id="RBAH01000059">
    <property type="protein sequence ID" value="RKN60355.1"/>
    <property type="molecule type" value="Genomic_DNA"/>
</dbReference>
<dbReference type="AlphaFoldDB" id="A0A3B0AHG2"/>
<evidence type="ECO:0000313" key="1">
    <source>
        <dbReference type="EMBL" id="RKN60355.1"/>
    </source>
</evidence>
<reference evidence="1 2" key="1">
    <citation type="journal article" date="2007" name="Int. J. Syst. Evol. Microbiol.">
        <title>Paenibacillus ginsengarvi sp. nov., isolated from soil from ginseng cultivation.</title>
        <authorList>
            <person name="Yoon M.H."/>
            <person name="Ten L.N."/>
            <person name="Im W.T."/>
        </authorList>
    </citation>
    <scope>NUCLEOTIDE SEQUENCE [LARGE SCALE GENOMIC DNA]</scope>
    <source>
        <strain evidence="1 2">KCTC 13059</strain>
    </source>
</reference>
<dbReference type="Proteomes" id="UP000282311">
    <property type="component" value="Unassembled WGS sequence"/>
</dbReference>
<keyword evidence="2" id="KW-1185">Reference proteome</keyword>
<comment type="caution">
    <text evidence="1">The sequence shown here is derived from an EMBL/GenBank/DDBJ whole genome shotgun (WGS) entry which is preliminary data.</text>
</comment>